<dbReference type="EMBL" id="CP030104">
    <property type="protein sequence ID" value="AWX44076.1"/>
    <property type="molecule type" value="Genomic_DNA"/>
</dbReference>
<accession>A0A2Z4LQI5</accession>
<name>A0A2Z4LQI5_9FLAO</name>
<dbReference type="SUPFAM" id="SSF101898">
    <property type="entry name" value="NHL repeat"/>
    <property type="match status" value="1"/>
</dbReference>
<dbReference type="RefSeq" id="WP_112377586.1">
    <property type="nucleotide sequence ID" value="NZ_CP030104.1"/>
</dbReference>
<dbReference type="PROSITE" id="PS51257">
    <property type="entry name" value="PROKAR_LIPOPROTEIN"/>
    <property type="match status" value="1"/>
</dbReference>
<keyword evidence="1" id="KW-0732">Signal</keyword>
<sequence>MKNISLFIVLIFFQACAQEPNHGDFTYLAKLPSSLSEISGIVSIDGSTIWAIEDNGNKDDIFKVDQNGKIIKTFDVKGVENDDWEDLAKDDDGNLYIGNFGNNFNERENLSIYKLPNPENEKGDKIDAEKISFHYPEQTKFPPKKSELLYDCEAFFYKDGFLYLITKNRAKPYTGKAFIYKVPAEKGSHTAELIGIFTTCKDQNFCSVTAADISPNGKRIVLLGSGLIWSFTNFSSDDFTKGTVKAIDVRHRTQQESICFLDNNTLLIADEASKNGGRNLYSYNLD</sequence>
<dbReference type="Gene3D" id="2.130.10.10">
    <property type="entry name" value="YVTN repeat-like/Quinoprotein amine dehydrogenase"/>
    <property type="match status" value="1"/>
</dbReference>
<dbReference type="AlphaFoldDB" id="A0A2Z4LQI5"/>
<protein>
    <recommendedName>
        <fullName evidence="4">T9SS C-terminal target domain-containing protein</fullName>
    </recommendedName>
</protein>
<dbReference type="InterPro" id="IPR015943">
    <property type="entry name" value="WD40/YVTN_repeat-like_dom_sf"/>
</dbReference>
<dbReference type="KEGG" id="spon:HME9304_01076"/>
<evidence type="ECO:0008006" key="4">
    <source>
        <dbReference type="Google" id="ProtNLM"/>
    </source>
</evidence>
<dbReference type="Proteomes" id="UP000248536">
    <property type="component" value="Chromosome"/>
</dbReference>
<keyword evidence="3" id="KW-1185">Reference proteome</keyword>
<feature type="signal peptide" evidence="1">
    <location>
        <begin position="1"/>
        <end position="17"/>
    </location>
</feature>
<proteinExistence type="predicted"/>
<dbReference type="OrthoDB" id="5599486at2"/>
<reference evidence="2 3" key="1">
    <citation type="submission" date="2018-06" db="EMBL/GenBank/DDBJ databases">
        <title>Spongiibacterium sp. HME9304 Genome sequencing and assembly.</title>
        <authorList>
            <person name="Kang H."/>
            <person name="Kim H."/>
            <person name="Joh K."/>
        </authorList>
    </citation>
    <scope>NUCLEOTIDE SEQUENCE [LARGE SCALE GENOMIC DNA]</scope>
    <source>
        <strain evidence="2 3">HME9304</strain>
    </source>
</reference>
<gene>
    <name evidence="2" type="ORF">HME9304_01076</name>
</gene>
<evidence type="ECO:0000313" key="3">
    <source>
        <dbReference type="Proteomes" id="UP000248536"/>
    </source>
</evidence>
<feature type="chain" id="PRO_5016286120" description="T9SS C-terminal target domain-containing protein" evidence="1">
    <location>
        <begin position="18"/>
        <end position="286"/>
    </location>
</feature>
<evidence type="ECO:0000313" key="2">
    <source>
        <dbReference type="EMBL" id="AWX44076.1"/>
    </source>
</evidence>
<organism evidence="2 3">
    <name type="scientific">Flagellimonas maritima</name>
    <dbReference type="NCBI Taxonomy" id="1383885"/>
    <lineage>
        <taxon>Bacteria</taxon>
        <taxon>Pseudomonadati</taxon>
        <taxon>Bacteroidota</taxon>
        <taxon>Flavobacteriia</taxon>
        <taxon>Flavobacteriales</taxon>
        <taxon>Flavobacteriaceae</taxon>
        <taxon>Flagellimonas</taxon>
    </lineage>
</organism>
<evidence type="ECO:0000256" key="1">
    <source>
        <dbReference type="SAM" id="SignalP"/>
    </source>
</evidence>